<dbReference type="InterPro" id="IPR036942">
    <property type="entry name" value="Beta-barrel_TonB_sf"/>
</dbReference>
<evidence type="ECO:0000313" key="14">
    <source>
        <dbReference type="Proteomes" id="UP000265926"/>
    </source>
</evidence>
<dbReference type="InterPro" id="IPR023997">
    <property type="entry name" value="TonB-dep_OMP_SusC/RagA_CS"/>
</dbReference>
<dbReference type="Pfam" id="PF13715">
    <property type="entry name" value="CarbopepD_reg_2"/>
    <property type="match status" value="1"/>
</dbReference>
<dbReference type="OrthoDB" id="9768177at2"/>
<feature type="domain" description="TonB-dependent receptor-like beta-barrel" evidence="11">
    <location>
        <begin position="523"/>
        <end position="864"/>
    </location>
</feature>
<dbReference type="SUPFAM" id="SSF56935">
    <property type="entry name" value="Porins"/>
    <property type="match status" value="1"/>
</dbReference>
<dbReference type="EMBL" id="QWGR01000001">
    <property type="protein sequence ID" value="RIJ50567.1"/>
    <property type="molecule type" value="Genomic_DNA"/>
</dbReference>
<keyword evidence="6 8" id="KW-0472">Membrane</keyword>
<keyword evidence="10" id="KW-0732">Signal</keyword>
<organism evidence="13 14">
    <name type="scientific">Maribellus luteus</name>
    <dbReference type="NCBI Taxonomy" id="2305463"/>
    <lineage>
        <taxon>Bacteria</taxon>
        <taxon>Pseudomonadati</taxon>
        <taxon>Bacteroidota</taxon>
        <taxon>Bacteroidia</taxon>
        <taxon>Marinilabiliales</taxon>
        <taxon>Prolixibacteraceae</taxon>
        <taxon>Maribellus</taxon>
    </lineage>
</organism>
<gene>
    <name evidence="13" type="ORF">D1614_01115</name>
</gene>
<dbReference type="InterPro" id="IPR012910">
    <property type="entry name" value="Plug_dom"/>
</dbReference>
<keyword evidence="2 8" id="KW-0813">Transport</keyword>
<evidence type="ECO:0000256" key="10">
    <source>
        <dbReference type="SAM" id="SignalP"/>
    </source>
</evidence>
<evidence type="ECO:0000256" key="9">
    <source>
        <dbReference type="RuleBase" id="RU003357"/>
    </source>
</evidence>
<keyword evidence="14" id="KW-1185">Reference proteome</keyword>
<dbReference type="AlphaFoldDB" id="A0A399T8N5"/>
<evidence type="ECO:0000256" key="2">
    <source>
        <dbReference type="ARBA" id="ARBA00022448"/>
    </source>
</evidence>
<dbReference type="Gene3D" id="2.60.40.1120">
    <property type="entry name" value="Carboxypeptidase-like, regulatory domain"/>
    <property type="match status" value="1"/>
</dbReference>
<evidence type="ECO:0000256" key="4">
    <source>
        <dbReference type="ARBA" id="ARBA00022692"/>
    </source>
</evidence>
<accession>A0A399T8N5</accession>
<keyword evidence="7 8" id="KW-0998">Cell outer membrane</keyword>
<proteinExistence type="inferred from homology"/>
<dbReference type="InterPro" id="IPR008969">
    <property type="entry name" value="CarboxyPept-like_regulatory"/>
</dbReference>
<dbReference type="Pfam" id="PF00593">
    <property type="entry name" value="TonB_dep_Rec_b-barrel"/>
    <property type="match status" value="1"/>
</dbReference>
<dbReference type="Proteomes" id="UP000265926">
    <property type="component" value="Unassembled WGS sequence"/>
</dbReference>
<dbReference type="GO" id="GO:0009279">
    <property type="term" value="C:cell outer membrane"/>
    <property type="evidence" value="ECO:0007669"/>
    <property type="project" value="UniProtKB-SubCell"/>
</dbReference>
<dbReference type="NCBIfam" id="TIGR04057">
    <property type="entry name" value="SusC_RagA_signa"/>
    <property type="match status" value="1"/>
</dbReference>
<comment type="caution">
    <text evidence="13">The sequence shown here is derived from an EMBL/GenBank/DDBJ whole genome shotgun (WGS) entry which is preliminary data.</text>
</comment>
<dbReference type="InterPro" id="IPR037066">
    <property type="entry name" value="Plug_dom_sf"/>
</dbReference>
<dbReference type="SUPFAM" id="SSF49464">
    <property type="entry name" value="Carboxypeptidase regulatory domain-like"/>
    <property type="match status" value="1"/>
</dbReference>
<evidence type="ECO:0000256" key="1">
    <source>
        <dbReference type="ARBA" id="ARBA00004571"/>
    </source>
</evidence>
<dbReference type="Gene3D" id="2.170.130.10">
    <property type="entry name" value="TonB-dependent receptor, plug domain"/>
    <property type="match status" value="1"/>
</dbReference>
<evidence type="ECO:0000256" key="8">
    <source>
        <dbReference type="PROSITE-ProRule" id="PRU01360"/>
    </source>
</evidence>
<evidence type="ECO:0000256" key="3">
    <source>
        <dbReference type="ARBA" id="ARBA00022452"/>
    </source>
</evidence>
<protein>
    <submittedName>
        <fullName evidence="13">SusC/RagA family TonB-linked outer membrane protein</fullName>
    </submittedName>
</protein>
<dbReference type="PROSITE" id="PS52016">
    <property type="entry name" value="TONB_DEPENDENT_REC_3"/>
    <property type="match status" value="1"/>
</dbReference>
<evidence type="ECO:0000259" key="12">
    <source>
        <dbReference type="Pfam" id="PF07715"/>
    </source>
</evidence>
<keyword evidence="4 8" id="KW-0812">Transmembrane</keyword>
<feature type="signal peptide" evidence="10">
    <location>
        <begin position="1"/>
        <end position="20"/>
    </location>
</feature>
<keyword evidence="3 8" id="KW-1134">Transmembrane beta strand</keyword>
<evidence type="ECO:0000256" key="5">
    <source>
        <dbReference type="ARBA" id="ARBA00023077"/>
    </source>
</evidence>
<evidence type="ECO:0000313" key="13">
    <source>
        <dbReference type="EMBL" id="RIJ50567.1"/>
    </source>
</evidence>
<comment type="subcellular location">
    <subcellularLocation>
        <location evidence="1 8">Cell outer membrane</location>
        <topology evidence="1 8">Multi-pass membrane protein</topology>
    </subcellularLocation>
</comment>
<keyword evidence="5 9" id="KW-0798">TonB box</keyword>
<name>A0A399T8N5_9BACT</name>
<evidence type="ECO:0000256" key="6">
    <source>
        <dbReference type="ARBA" id="ARBA00023136"/>
    </source>
</evidence>
<evidence type="ECO:0000256" key="7">
    <source>
        <dbReference type="ARBA" id="ARBA00023237"/>
    </source>
</evidence>
<dbReference type="RefSeq" id="WP_119436037.1">
    <property type="nucleotide sequence ID" value="NZ_QWGR01000001.1"/>
</dbReference>
<sequence>MNLKQLILIACVLLSFTLSAQEKISLKVENMNLENVFKTIHEKSGYRFFYSDDLVDLEKIISLDVAEAGIEQLIEILKTKTNLSFRMMEDQLIVVSPVGEKHGVMIKGRVTSAREPQGLPGVNVVIKGTAKGVTTGMDGTYSIEVPEEAVVLSFSFIGFQPQEIAANGQRELNVVLVEDIQSIDEVVVTALSIERDKNSLGYSITQVGSDEINRAKENNPVNSLAGKVSGLQITKSPTGVDGSSRVVLRGVASMLGNNRPLFVIDGIPMDAGFGGGGRWGGKDSGDALADLNPEDIESMSVLKGAGAAAAYGSRGANGVILITTKKGKNKRGIGISFSSGYTVEKPMVTPDFQNEYTQGAFGYYPSLSGNPPKPLADYPWIWSYGEKMEGQTLVNWLGQEEQMVPQANPYDAFFRTGSSFTNTVAFDGGTDRTTFRASITHQDSKGIMPNNDLSKQTFNLRGFSKLGEKVEFDSKLTYIHSSVENRPYLAEDGSNVVQSLAIMPRNITLESLKQNTADAEGNMLKWNTDNTFANPYWILQNKLNEDEKNRFQGMFSVKWNATEHFHLMVRSGLDYTNSSSKDYENPGRPSIATGQGSISKGMGNSMEWNSDFLGTYDKRFNDFSLNLSLGGNYRYNKYNSISQWGSVMRVPEMYNISNYRNYGTSEWFSKKQVYSLYALGQFAFQNYLYLDVTARNDWSSTLPLENNSYFYHSENLSFLFSEAFKLNWEWLTTGKLRASFAKVGNDTGAYEIAQYYSLSQTQTDYPLASIGGQLPHFDLKPEETSSWEVGTNLAMFKNRLAVDFTYYYSISDNQIMNVDLTPSSGYSSRKMNAGKLQNRGVEVQLNATPVETPGGFSWDVILTWSKNRSEVMELYGDMEFLPLAEEFHMSIQARPGEPYGVIYTTDYKRDSFGHKLIDKNGFAQAGEWKAMGNINPDWMGGINNQFSYKNLSLSFLVDIQKGGDIYSWGKAYMGLFGTSAETLEGRAEWAAGTGGFIEEGRSESNGQPNTIPIEPTLRWYNIYNKQIGTEWIQDATNVRLRELVLSYNMPSRLLAKLPIDDVNLSLVGRNLFFLYRAMDHFDPESGYNSGNTGNGIEHLSLPSTSSYGVNLKINF</sequence>
<dbReference type="NCBIfam" id="TIGR04056">
    <property type="entry name" value="OMP_RagA_SusC"/>
    <property type="match status" value="1"/>
</dbReference>
<feature type="domain" description="TonB-dependent receptor plug" evidence="12">
    <location>
        <begin position="197"/>
        <end position="319"/>
    </location>
</feature>
<feature type="chain" id="PRO_5017183870" evidence="10">
    <location>
        <begin position="21"/>
        <end position="1115"/>
    </location>
</feature>
<evidence type="ECO:0000259" key="11">
    <source>
        <dbReference type="Pfam" id="PF00593"/>
    </source>
</evidence>
<dbReference type="Pfam" id="PF07715">
    <property type="entry name" value="Plug"/>
    <property type="match status" value="1"/>
</dbReference>
<dbReference type="InterPro" id="IPR000531">
    <property type="entry name" value="Beta-barrel_TonB"/>
</dbReference>
<dbReference type="InterPro" id="IPR039426">
    <property type="entry name" value="TonB-dep_rcpt-like"/>
</dbReference>
<comment type="similarity">
    <text evidence="8 9">Belongs to the TonB-dependent receptor family.</text>
</comment>
<dbReference type="Gene3D" id="2.40.170.20">
    <property type="entry name" value="TonB-dependent receptor, beta-barrel domain"/>
    <property type="match status" value="1"/>
</dbReference>
<dbReference type="InterPro" id="IPR023996">
    <property type="entry name" value="TonB-dep_OMP_SusC/RagA"/>
</dbReference>
<reference evidence="13 14" key="1">
    <citation type="submission" date="2018-08" db="EMBL/GenBank/DDBJ databases">
        <title>Pallidiluteibacterium maritimus gen. nov., sp. nov., isolated from coastal sediment.</title>
        <authorList>
            <person name="Zhou L.Y."/>
        </authorList>
    </citation>
    <scope>NUCLEOTIDE SEQUENCE [LARGE SCALE GENOMIC DNA]</scope>
    <source>
        <strain evidence="13 14">XSD2</strain>
    </source>
</reference>